<reference evidence="1 2" key="1">
    <citation type="submission" date="2018-08" db="EMBL/GenBank/DDBJ databases">
        <title>Genomic Encyclopedia of Type Strains, Phase IV (KMG-IV): sequencing the most valuable type-strain genomes for metagenomic binning, comparative biology and taxonomic classification.</title>
        <authorList>
            <person name="Goeker M."/>
        </authorList>
    </citation>
    <scope>NUCLEOTIDE SEQUENCE [LARGE SCALE GENOMIC DNA]</scope>
    <source>
        <strain evidence="1 2">DSM 23923</strain>
    </source>
</reference>
<dbReference type="EMBL" id="QUMS01000002">
    <property type="protein sequence ID" value="REG08674.1"/>
    <property type="molecule type" value="Genomic_DNA"/>
</dbReference>
<sequence>MIFTDIEITNLNLNSNCINDIYILLAKYLCGIHFLRGMSESESDLLNRYIVEIERRGKGVNFAQFNELLLILDLDQVSEEFFEFFFLNNRITDDGYISLDEIKIGIEYFRGLSMLSFGNLENVFTQCRIMNRAELENAFSPFNKKPEINKDYYSRRPEIILDTQKIKRDETWMLGYISGAKLLKDINEAEKQLTTKKDQETILSTKEYLQNLQEMKTKNDKNEIIALNNTDIYLTWDYLDVYFATSMRERWEYEEIYDFIEELFATNKQSKLENNNNLDELKLRYFNPTQSICNNPRNKGLIEGLMLKRCRVTIYMGQESDTLGKDSELAATLAQKNPVIAYYPLINPDEYWEVIKDRSLYYFIKRIYVLNAEGVFDQINNDESFKKIAYYYNEILSDFVDRINLFYKNDCPYSLFQKKENIFKQQKYFIKKPENDNGKGLEFNSENGIIEYTFYDICKLLAFAEHCVFEKRADVMKSKHPLAMQIDLENGVSNGVLIVRNSNQCRELLYNLLTNSCEFTIIHILLYSISKKEWSTFSDYLKVSSQQAILDCISYDTEDFFIYQKRFLSGKEIEILKDMKDNDKIPFSIRRQLNEIENIGLTALKEKISGCFFRIVTDDRKITNSFWNLFYKNKED</sequence>
<keyword evidence="2" id="KW-1185">Reference proteome</keyword>
<name>A0A347ZP40_9CHLR</name>
<gene>
    <name evidence="1" type="ORF">DFR64_2046</name>
</gene>
<comment type="caution">
    <text evidence="1">The sequence shown here is derived from an EMBL/GenBank/DDBJ whole genome shotgun (WGS) entry which is preliminary data.</text>
</comment>
<accession>A0A347ZP40</accession>
<protein>
    <submittedName>
        <fullName evidence="1">Uncharacterized protein</fullName>
    </submittedName>
</protein>
<dbReference type="OrthoDB" id="5497910at2"/>
<dbReference type="AlphaFoldDB" id="A0A347ZP40"/>
<organism evidence="1 2">
    <name type="scientific">Pelolinea submarina</name>
    <dbReference type="NCBI Taxonomy" id="913107"/>
    <lineage>
        <taxon>Bacteria</taxon>
        <taxon>Bacillati</taxon>
        <taxon>Chloroflexota</taxon>
        <taxon>Anaerolineae</taxon>
        <taxon>Anaerolineales</taxon>
        <taxon>Anaerolineaceae</taxon>
        <taxon>Pelolinea</taxon>
    </lineage>
</organism>
<evidence type="ECO:0000313" key="2">
    <source>
        <dbReference type="Proteomes" id="UP000256388"/>
    </source>
</evidence>
<dbReference type="Proteomes" id="UP000256388">
    <property type="component" value="Unassembled WGS sequence"/>
</dbReference>
<dbReference type="RefSeq" id="WP_116225320.1">
    <property type="nucleotide sequence ID" value="NZ_AP018437.1"/>
</dbReference>
<evidence type="ECO:0000313" key="1">
    <source>
        <dbReference type="EMBL" id="REG08674.1"/>
    </source>
</evidence>
<proteinExistence type="predicted"/>